<organism evidence="1 2">
    <name type="scientific">Meloidogyne hapla</name>
    <name type="common">Root-knot nematode worm</name>
    <dbReference type="NCBI Taxonomy" id="6305"/>
    <lineage>
        <taxon>Eukaryota</taxon>
        <taxon>Metazoa</taxon>
        <taxon>Ecdysozoa</taxon>
        <taxon>Nematoda</taxon>
        <taxon>Chromadorea</taxon>
        <taxon>Rhabditida</taxon>
        <taxon>Tylenchina</taxon>
        <taxon>Tylenchomorpha</taxon>
        <taxon>Tylenchoidea</taxon>
        <taxon>Meloidogynidae</taxon>
        <taxon>Meloidogyninae</taxon>
        <taxon>Meloidogyne</taxon>
    </lineage>
</organism>
<dbReference type="SUPFAM" id="SSF51445">
    <property type="entry name" value="(Trans)glycosidases"/>
    <property type="match status" value="1"/>
</dbReference>
<dbReference type="GO" id="GO:0007165">
    <property type="term" value="P:signal transduction"/>
    <property type="evidence" value="ECO:0007669"/>
    <property type="project" value="TreeGrafter"/>
</dbReference>
<dbReference type="PANTHER" id="PTHR23208">
    <property type="entry name" value="LYSOZYME PROTEIN"/>
    <property type="match status" value="1"/>
</dbReference>
<dbReference type="Gene3D" id="3.20.20.80">
    <property type="entry name" value="Glycosidases"/>
    <property type="match status" value="1"/>
</dbReference>
<dbReference type="InterPro" id="IPR051595">
    <property type="entry name" value="GH25_Enzymes"/>
</dbReference>
<proteinExistence type="predicted"/>
<dbReference type="PANTHER" id="PTHR23208:SF36">
    <property type="entry name" value="LYSOZYME-RELATED"/>
    <property type="match status" value="1"/>
</dbReference>
<dbReference type="OMA" id="WSSPAMK"/>
<dbReference type="AlphaFoldDB" id="A0A1I8B494"/>
<name>A0A1I8B494_MELHA</name>
<protein>
    <submittedName>
        <fullName evidence="2">Lysozyme</fullName>
    </submittedName>
</protein>
<dbReference type="InterPro" id="IPR017853">
    <property type="entry name" value="GH"/>
</dbReference>
<sequence length="208" mass="24166">MQMKEFLYGKHGIEKYSKEFVVITGNYHNTGIINNDLELNILNARTAGIKNVDIYISPCFKPSEDSKICGNGSAAITTVLDYLDENNAKVDRVWLYIFGLSGCNQIEDSWDKDNKTKNVEFIEDMVKILKERNQPFGFFTNKYNWHEITGNIRKYNNTPLMYYNLNGKDNFDDYNEYGYPFGGWEKPTMKEYNFTEICESEVANILQA</sequence>
<keyword evidence="1" id="KW-1185">Reference proteome</keyword>
<dbReference type="WBParaSite" id="MhA1_Contig1342.frz3.gene6">
    <property type="protein sequence ID" value="MhA1_Contig1342.frz3.gene6"/>
    <property type="gene ID" value="MhA1_Contig1342.frz3.gene6"/>
</dbReference>
<evidence type="ECO:0000313" key="1">
    <source>
        <dbReference type="Proteomes" id="UP000095281"/>
    </source>
</evidence>
<reference evidence="2" key="1">
    <citation type="submission" date="2016-11" db="UniProtKB">
        <authorList>
            <consortium name="WormBaseParasite"/>
        </authorList>
    </citation>
    <scope>IDENTIFICATION</scope>
</reference>
<dbReference type="Proteomes" id="UP000095281">
    <property type="component" value="Unplaced"/>
</dbReference>
<evidence type="ECO:0000313" key="2">
    <source>
        <dbReference type="WBParaSite" id="MhA1_Contig1342.frz3.gene6"/>
    </source>
</evidence>
<accession>A0A1I8B494</accession>